<evidence type="ECO:0000259" key="2">
    <source>
        <dbReference type="Pfam" id="PF24714"/>
    </source>
</evidence>
<dbReference type="GO" id="GO:0008017">
    <property type="term" value="F:microtubule binding"/>
    <property type="evidence" value="ECO:0007669"/>
    <property type="project" value="InterPro"/>
</dbReference>
<feature type="region of interest" description="Disordered" evidence="1">
    <location>
        <begin position="388"/>
        <end position="407"/>
    </location>
</feature>
<dbReference type="InterPro" id="IPR016024">
    <property type="entry name" value="ARM-type_fold"/>
</dbReference>
<organism evidence="3 4">
    <name type="scientific">Coffea arabica</name>
    <name type="common">Arabian coffee</name>
    <dbReference type="NCBI Taxonomy" id="13443"/>
    <lineage>
        <taxon>Eukaryota</taxon>
        <taxon>Viridiplantae</taxon>
        <taxon>Streptophyta</taxon>
        <taxon>Embryophyta</taxon>
        <taxon>Tracheophyta</taxon>
        <taxon>Spermatophyta</taxon>
        <taxon>Magnoliopsida</taxon>
        <taxon>eudicotyledons</taxon>
        <taxon>Gunneridae</taxon>
        <taxon>Pentapetalae</taxon>
        <taxon>asterids</taxon>
        <taxon>lamiids</taxon>
        <taxon>Gentianales</taxon>
        <taxon>Rubiaceae</taxon>
        <taxon>Ixoroideae</taxon>
        <taxon>Gardenieae complex</taxon>
        <taxon>Bertiereae - Coffeeae clade</taxon>
        <taxon>Coffeeae</taxon>
        <taxon>Coffea</taxon>
    </lineage>
</organism>
<reference evidence="4 5" key="2">
    <citation type="submission" date="2025-05" db="UniProtKB">
        <authorList>
            <consortium name="RefSeq"/>
        </authorList>
    </citation>
    <scope>IDENTIFICATION</scope>
    <source>
        <tissue evidence="4 5">Leaves</tissue>
    </source>
</reference>
<evidence type="ECO:0000313" key="4">
    <source>
        <dbReference type="RefSeq" id="XP_027125822.2"/>
    </source>
</evidence>
<feature type="domain" description="TORTIFOLIA1/SINE1-2 N-terminal" evidence="2">
    <location>
        <begin position="20"/>
        <end position="292"/>
    </location>
</feature>
<dbReference type="PANTHER" id="PTHR31355">
    <property type="entry name" value="MICROTUBULE-ASSOCIATED PROTEIN TORTIFOLIA1"/>
    <property type="match status" value="1"/>
</dbReference>
<dbReference type="RefSeq" id="XP_071904180.1">
    <property type="nucleotide sequence ID" value="XM_072048079.1"/>
</dbReference>
<dbReference type="Gene3D" id="1.25.10.10">
    <property type="entry name" value="Leucine-rich Repeat Variant"/>
    <property type="match status" value="1"/>
</dbReference>
<dbReference type="AlphaFoldDB" id="A0A6P6XIJ1"/>
<proteinExistence type="predicted"/>
<dbReference type="GeneID" id="113742232"/>
<dbReference type="InterPro" id="IPR057600">
    <property type="entry name" value="TORTIFOLIA1/SINE1-2_N"/>
</dbReference>
<dbReference type="OrthoDB" id="1904066at2759"/>
<dbReference type="Proteomes" id="UP001652660">
    <property type="component" value="Chromosome 4e"/>
</dbReference>
<reference evidence="3" key="1">
    <citation type="journal article" date="2025" name="Foods">
        <title>Unveiling the Microbial Signatures of Arabica Coffee Cherries: Insights into Ripeness Specific Diversity, Functional Traits, and Implications for Quality and Safety.</title>
        <authorList>
            <consortium name="RefSeq"/>
            <person name="Tenea G.N."/>
            <person name="Cifuentes V."/>
            <person name="Reyes P."/>
            <person name="Cevallos-Vallejos M."/>
        </authorList>
    </citation>
    <scope>NUCLEOTIDE SEQUENCE [LARGE SCALE GENOMIC DNA]</scope>
</reference>
<dbReference type="Proteomes" id="UP001652660">
    <property type="component" value="Chromosome 4c"/>
</dbReference>
<dbReference type="InterPro" id="IPR011989">
    <property type="entry name" value="ARM-like"/>
</dbReference>
<dbReference type="SUPFAM" id="SSF48371">
    <property type="entry name" value="ARM repeat"/>
    <property type="match status" value="1"/>
</dbReference>
<evidence type="ECO:0000313" key="3">
    <source>
        <dbReference type="Proteomes" id="UP001652660"/>
    </source>
</evidence>
<dbReference type="RefSeq" id="XP_027125823.2">
    <property type="nucleotide sequence ID" value="XM_027270022.2"/>
</dbReference>
<feature type="compositionally biased region" description="Basic and acidic residues" evidence="1">
    <location>
        <begin position="398"/>
        <end position="407"/>
    </location>
</feature>
<protein>
    <submittedName>
        <fullName evidence="4 5">TORTIFOLIA1-like protein 3</fullName>
    </submittedName>
</protein>
<evidence type="ECO:0000313" key="5">
    <source>
        <dbReference type="RefSeq" id="XP_027125823.2"/>
    </source>
</evidence>
<accession>A0A6P6XIJ1</accession>
<dbReference type="Pfam" id="PF24714">
    <property type="entry name" value="TOR1L1_N"/>
    <property type="match status" value="1"/>
</dbReference>
<evidence type="ECO:0000313" key="7">
    <source>
        <dbReference type="RefSeq" id="XP_071904180.1"/>
    </source>
</evidence>
<gene>
    <name evidence="4 5" type="primary">LOC113742232</name>
    <name evidence="6 7" type="synonym">LOC140006162</name>
</gene>
<evidence type="ECO:0000313" key="6">
    <source>
        <dbReference type="RefSeq" id="XP_071904179.1"/>
    </source>
</evidence>
<evidence type="ECO:0000256" key="1">
    <source>
        <dbReference type="SAM" id="MobiDB-lite"/>
    </source>
</evidence>
<dbReference type="PANTHER" id="PTHR31355:SF8">
    <property type="entry name" value="TORTIFOLIA1-LIKE PROTEIN 3"/>
    <property type="match status" value="1"/>
</dbReference>
<keyword evidence="3" id="KW-1185">Reference proteome</keyword>
<name>A0A6P6XIJ1_COFAR</name>
<dbReference type="RefSeq" id="XP_027125822.2">
    <property type="nucleotide sequence ID" value="XM_027270021.2"/>
</dbReference>
<dbReference type="InterPro" id="IPR033337">
    <property type="entry name" value="TORTIFOLIA1/SINE1-2"/>
</dbReference>
<sequence>MPSSAAAVKQNQAAAAAKRDLKHRVLTCLHKLSDRDTYASATSELENIAKTLSPDTLPPFLSSITATDSTDKSTVRKQCLHLISLLALHHSDTLSPHLSKLLSSIIRRLRDSDSSIRSACVSAAASLASHLTRPSFSSFSKPFLEALFTEQDLNAQIGAAMCLSAVLESIAQPPDAVLLRKLLVRLEKLVKREGFRAKAAVLGFMGSVIESGGAPAGMMLSNLLACLVQFLSSEDWAARKAAAEALLKLVLAEREALPEFKAASLKIFEAKRFDKVKVVRETMNQLVEAWKEVPDEASANLEYHSSTMECQNASHGQYAPASKTPCTVTSGAPQVRKSLLLCNGSSITTARKRIPENENEKKTGPALFRKLDRKKPYELIVECATHNAPGKAMSDDDPTNRDESFGEKVGERNRLAKPDVKRTLFNKSASRVVPCHEDISEATVVVSNETGIISRNRKDCEDLSLIRKQLVQIENQQSNLLDLLQKFMGSSQSGMRSLETRVRGLELALDEISLDLAVSTGRMSNAASAGGLCCKLPGAEYLSSKLWKRTESRRATPMFTSSSATTAAASMLSVANKSEDSEVFKLDNRRSRYQGGHGIIMNPLAEIPIDSRSIPGVSSNRILENAHVVV</sequence>
<dbReference type="RefSeq" id="XP_071904179.1">
    <property type="nucleotide sequence ID" value="XM_072048078.1"/>
</dbReference>
<dbReference type="GO" id="GO:0005874">
    <property type="term" value="C:microtubule"/>
    <property type="evidence" value="ECO:0007669"/>
    <property type="project" value="InterPro"/>
</dbReference>